<dbReference type="PANTHER" id="PTHR33446:SF14">
    <property type="entry name" value="PROTEIN TONB"/>
    <property type="match status" value="1"/>
</dbReference>
<dbReference type="RefSeq" id="WP_080915890.1">
    <property type="nucleotide sequence ID" value="NZ_CP020472.1"/>
</dbReference>
<evidence type="ECO:0000256" key="6">
    <source>
        <dbReference type="ARBA" id="ARBA00022692"/>
    </source>
</evidence>
<dbReference type="EMBL" id="CP020472">
    <property type="protein sequence ID" value="ARD22613.1"/>
    <property type="molecule type" value="Genomic_DNA"/>
</dbReference>
<dbReference type="InterPro" id="IPR037682">
    <property type="entry name" value="TonB_C"/>
</dbReference>
<dbReference type="Pfam" id="PF03544">
    <property type="entry name" value="TonB_C"/>
    <property type="match status" value="1"/>
</dbReference>
<feature type="signal peptide" evidence="10">
    <location>
        <begin position="1"/>
        <end position="26"/>
    </location>
</feature>
<evidence type="ECO:0000256" key="8">
    <source>
        <dbReference type="ARBA" id="ARBA00022989"/>
    </source>
</evidence>
<evidence type="ECO:0000259" key="11">
    <source>
        <dbReference type="PROSITE" id="PS52015"/>
    </source>
</evidence>
<comment type="subcellular location">
    <subcellularLocation>
        <location evidence="1">Cell inner membrane</location>
        <topology evidence="1">Single-pass membrane protein</topology>
        <orientation evidence="1">Periplasmic side</orientation>
    </subcellularLocation>
</comment>
<dbReference type="InterPro" id="IPR006260">
    <property type="entry name" value="TonB/TolA_C"/>
</dbReference>
<dbReference type="PANTHER" id="PTHR33446">
    <property type="entry name" value="PROTEIN TONB-RELATED"/>
    <property type="match status" value="1"/>
</dbReference>
<keyword evidence="8" id="KW-1133">Transmembrane helix</keyword>
<evidence type="ECO:0000256" key="7">
    <source>
        <dbReference type="ARBA" id="ARBA00022927"/>
    </source>
</evidence>
<dbReference type="InterPro" id="IPR011990">
    <property type="entry name" value="TPR-like_helical_dom_sf"/>
</dbReference>
<evidence type="ECO:0000256" key="5">
    <source>
        <dbReference type="ARBA" id="ARBA00022519"/>
    </source>
</evidence>
<evidence type="ECO:0000313" key="12">
    <source>
        <dbReference type="EMBL" id="ARD22613.1"/>
    </source>
</evidence>
<protein>
    <recommendedName>
        <fullName evidence="11">TonB C-terminal domain-containing protein</fullName>
    </recommendedName>
</protein>
<dbReference type="Gene3D" id="1.25.40.10">
    <property type="entry name" value="Tetratricopeptide repeat domain"/>
    <property type="match status" value="2"/>
</dbReference>
<sequence length="359" mass="40488">MSRSTNNVSFTSILLSTLLLSSQVNATPEEFKQAYEAYNVAFKAGNTQQAAHAAQQAYDLGQHIYGETSIDSTNLGFNLAIALSNNKQHEDAAPYYEQTLEQYKKHYGEDSVQLVDPLLTYADKTKDLKLAKGLLSKARKIASDSEQPILYAHTLSASYSKLVQTKYDKKQVRKYILQAKEIYSELLPMDSTVLVNSRFESSAVYLANKKYDQAEIELLEVIKQYQMLDYSHPYELAAHARLVTLYSQKNKAEQATEHCLAIGSMKPWSQEQQQTPIYRVNPNYPISKARSGVEGMVVLSFTVNEQGFVSEPEIVNSTGGKAFEDESIKVLEQWRYAPKFEDGKPVKAETRVRLDFTLG</sequence>
<keyword evidence="3" id="KW-0813">Transport</keyword>
<dbReference type="Gene3D" id="3.30.1150.10">
    <property type="match status" value="1"/>
</dbReference>
<feature type="chain" id="PRO_5046571795" description="TonB C-terminal domain-containing protein" evidence="10">
    <location>
        <begin position="27"/>
        <end position="359"/>
    </location>
</feature>
<feature type="domain" description="TonB C-terminal" evidence="11">
    <location>
        <begin position="269"/>
        <end position="359"/>
    </location>
</feature>
<keyword evidence="5" id="KW-0997">Cell inner membrane</keyword>
<dbReference type="SUPFAM" id="SSF74653">
    <property type="entry name" value="TolA/TonB C-terminal domain"/>
    <property type="match status" value="1"/>
</dbReference>
<dbReference type="NCBIfam" id="TIGR01352">
    <property type="entry name" value="tonB_Cterm"/>
    <property type="match status" value="1"/>
</dbReference>
<organism evidence="12 13">
    <name type="scientific">Shewanella japonica</name>
    <dbReference type="NCBI Taxonomy" id="93973"/>
    <lineage>
        <taxon>Bacteria</taxon>
        <taxon>Pseudomonadati</taxon>
        <taxon>Pseudomonadota</taxon>
        <taxon>Gammaproteobacteria</taxon>
        <taxon>Alteromonadales</taxon>
        <taxon>Shewanellaceae</taxon>
        <taxon>Shewanella</taxon>
    </lineage>
</organism>
<keyword evidence="9" id="KW-0472">Membrane</keyword>
<accession>A0ABM6JMT2</accession>
<keyword evidence="6" id="KW-0812">Transmembrane</keyword>
<dbReference type="PROSITE" id="PS52015">
    <property type="entry name" value="TONB_CTD"/>
    <property type="match status" value="1"/>
</dbReference>
<dbReference type="Proteomes" id="UP000191820">
    <property type="component" value="Chromosome"/>
</dbReference>
<comment type="similarity">
    <text evidence="2">Belongs to the TonB family.</text>
</comment>
<dbReference type="SUPFAM" id="SSF48452">
    <property type="entry name" value="TPR-like"/>
    <property type="match status" value="1"/>
</dbReference>
<keyword evidence="4" id="KW-1003">Cell membrane</keyword>
<proteinExistence type="inferred from homology"/>
<evidence type="ECO:0000256" key="10">
    <source>
        <dbReference type="SAM" id="SignalP"/>
    </source>
</evidence>
<evidence type="ECO:0000256" key="4">
    <source>
        <dbReference type="ARBA" id="ARBA00022475"/>
    </source>
</evidence>
<name>A0ABM6JMT2_9GAMM</name>
<keyword evidence="7" id="KW-0653">Protein transport</keyword>
<evidence type="ECO:0000313" key="13">
    <source>
        <dbReference type="Proteomes" id="UP000191820"/>
    </source>
</evidence>
<gene>
    <name evidence="12" type="ORF">SJ2017_2323</name>
</gene>
<dbReference type="InterPro" id="IPR051045">
    <property type="entry name" value="TonB-dependent_transducer"/>
</dbReference>
<evidence type="ECO:0000256" key="2">
    <source>
        <dbReference type="ARBA" id="ARBA00006555"/>
    </source>
</evidence>
<evidence type="ECO:0000256" key="9">
    <source>
        <dbReference type="ARBA" id="ARBA00023136"/>
    </source>
</evidence>
<reference evidence="12 13" key="1">
    <citation type="submission" date="2017-03" db="EMBL/GenBank/DDBJ databases">
        <title>Genome sequencing of Shewanella japonica KCTC 22435.</title>
        <authorList>
            <person name="Kim K.M."/>
        </authorList>
    </citation>
    <scope>NUCLEOTIDE SEQUENCE [LARGE SCALE GENOMIC DNA]</scope>
    <source>
        <strain evidence="12 13">KCTC 22435</strain>
    </source>
</reference>
<evidence type="ECO:0000256" key="3">
    <source>
        <dbReference type="ARBA" id="ARBA00022448"/>
    </source>
</evidence>
<keyword evidence="13" id="KW-1185">Reference proteome</keyword>
<evidence type="ECO:0000256" key="1">
    <source>
        <dbReference type="ARBA" id="ARBA00004383"/>
    </source>
</evidence>
<keyword evidence="10" id="KW-0732">Signal</keyword>